<organism evidence="1 2">
    <name type="scientific">Bordetella ansorpii</name>
    <dbReference type="NCBI Taxonomy" id="288768"/>
    <lineage>
        <taxon>Bacteria</taxon>
        <taxon>Pseudomonadati</taxon>
        <taxon>Pseudomonadota</taxon>
        <taxon>Betaproteobacteria</taxon>
        <taxon>Burkholderiales</taxon>
        <taxon>Alcaligenaceae</taxon>
        <taxon>Bordetella</taxon>
    </lineage>
</organism>
<dbReference type="EMBL" id="FKIF01000006">
    <property type="protein sequence ID" value="SAI69054.1"/>
    <property type="molecule type" value="Genomic_DNA"/>
</dbReference>
<gene>
    <name evidence="1" type="ORF">SAMEA3906486_02266</name>
</gene>
<proteinExistence type="predicted"/>
<evidence type="ECO:0000313" key="2">
    <source>
        <dbReference type="Proteomes" id="UP000076848"/>
    </source>
</evidence>
<reference evidence="1 2" key="1">
    <citation type="submission" date="2016-04" db="EMBL/GenBank/DDBJ databases">
        <authorList>
            <consortium name="Pathogen Informatics"/>
        </authorList>
    </citation>
    <scope>NUCLEOTIDE SEQUENCE [LARGE SCALE GENOMIC DNA]</scope>
    <source>
        <strain evidence="1 2">H050680373</strain>
    </source>
</reference>
<name>A0A157SFD2_9BORD</name>
<evidence type="ECO:0000313" key="1">
    <source>
        <dbReference type="EMBL" id="SAI69054.1"/>
    </source>
</evidence>
<dbReference type="AlphaFoldDB" id="A0A157SFD2"/>
<accession>A0A157SFD2</accession>
<dbReference type="STRING" id="288768.SAMEA3906486_02266"/>
<keyword evidence="2" id="KW-1185">Reference proteome</keyword>
<protein>
    <submittedName>
        <fullName evidence="1">Uncharacterized protein</fullName>
    </submittedName>
</protein>
<sequence>MSLRFKGSDLRPVLTEAIAANAASSWSRTRACTSSPSRESAARMGV</sequence>
<dbReference type="Proteomes" id="UP000076848">
    <property type="component" value="Unassembled WGS sequence"/>
</dbReference>